<sequence>MGGAPNWPAVGCFSGSLAGPLQGATRESECMSDLTDVSEPLKIDLFGSKQTCKQGSQAIGDPARVRERATSAGMRFQILIHLLDSHRKSLAIGNATIGDIDDVKATDVSQRSEGWKEQKRRSVERLRSRLLGTTGGLFNGHAAEDLIGLFHAHGCAVEIIPAPPTVAGPENLSVWFRDKGRRRIYPAKQRVTDQTNPWKGLARNFFGGGTPSMEEVRDGIARV</sequence>
<dbReference type="RefSeq" id="XP_059605578.1">
    <property type="nucleotide sequence ID" value="XM_059744801.1"/>
</dbReference>
<proteinExistence type="predicted"/>
<gene>
    <name evidence="1" type="ORF">An15g07210</name>
</gene>
<reference evidence="1" key="1">
    <citation type="submission" date="2025-02" db="EMBL/GenBank/DDBJ databases">
        <authorList>
            <consortium name="NCBI Genome Project"/>
        </authorList>
    </citation>
    <scope>NUCLEOTIDE SEQUENCE</scope>
</reference>
<dbReference type="KEGG" id="ang:An15g07210"/>
<name>A0AAJ8BZ17_ASPNG</name>
<protein>
    <recommendedName>
        <fullName evidence="2">Resolvase/invertase-type recombinase catalytic domain-containing protein</fullName>
    </recommendedName>
</protein>
<evidence type="ECO:0000313" key="1">
    <source>
        <dbReference type="RefSeq" id="XP_059605578.1"/>
    </source>
</evidence>
<organism evidence="1">
    <name type="scientific">Aspergillus niger</name>
    <dbReference type="NCBI Taxonomy" id="5061"/>
    <lineage>
        <taxon>Eukaryota</taxon>
        <taxon>Fungi</taxon>
        <taxon>Dikarya</taxon>
        <taxon>Ascomycota</taxon>
        <taxon>Pezizomycotina</taxon>
        <taxon>Eurotiomycetes</taxon>
        <taxon>Eurotiomycetidae</taxon>
        <taxon>Eurotiales</taxon>
        <taxon>Aspergillaceae</taxon>
        <taxon>Aspergillus</taxon>
        <taxon>Aspergillus subgen. Circumdati</taxon>
    </lineage>
</organism>
<reference evidence="1" key="2">
    <citation type="submission" date="2025-08" db="UniProtKB">
        <authorList>
            <consortium name="RefSeq"/>
        </authorList>
    </citation>
    <scope>IDENTIFICATION</scope>
</reference>
<dbReference type="AlphaFoldDB" id="A0AAJ8BZ17"/>
<dbReference type="GeneID" id="84593265"/>
<dbReference type="VEuPathDB" id="FungiDB:An15g07210"/>
<evidence type="ECO:0008006" key="2">
    <source>
        <dbReference type="Google" id="ProtNLM"/>
    </source>
</evidence>
<accession>A0AAJ8BZ17</accession>